<dbReference type="GO" id="GO:0052621">
    <property type="term" value="F:diguanylate cyclase activity"/>
    <property type="evidence" value="ECO:0007669"/>
    <property type="project" value="UniProtKB-EC"/>
</dbReference>
<sequence length="288" mass="31541">MNPENGHLPSATREALLAELDTLRSMLADLDNPSSQSGEEGMIIMRLCSGLRLVDWEAISHQRDFRDWLALPLHADPLPFLARIQETLNDLVFLSEHDPLTKLYNRGAFERILSAELVRAYRAGQSLALVLLDVDDFKAVNDTYGHPCGDKVLEDLGAMLLAEKRAYDYAARIGGEEFALILPSVGLVRAEMVVSRVLAAVRSMTILCDGVSTPLHITISAGLAITKGKIPTTREKLYALADTALYQAKTAGKDRVMAAPIADLTGPPEKTLVRADEKRFLFTGLTKG</sequence>
<dbReference type="Pfam" id="PF00990">
    <property type="entry name" value="GGDEF"/>
    <property type="match status" value="1"/>
</dbReference>
<dbReference type="EC" id="2.7.7.65" evidence="1"/>
<proteinExistence type="predicted"/>
<dbReference type="GO" id="GO:1902201">
    <property type="term" value="P:negative regulation of bacterial-type flagellum-dependent cell motility"/>
    <property type="evidence" value="ECO:0007669"/>
    <property type="project" value="TreeGrafter"/>
</dbReference>
<dbReference type="eggNOG" id="COG3706">
    <property type="taxonomic scope" value="Bacteria"/>
</dbReference>
<evidence type="ECO:0000256" key="1">
    <source>
        <dbReference type="ARBA" id="ARBA00012528"/>
    </source>
</evidence>
<feature type="domain" description="GGDEF" evidence="3">
    <location>
        <begin position="125"/>
        <end position="261"/>
    </location>
</feature>
<dbReference type="OrthoDB" id="9790367at2"/>
<dbReference type="AlphaFoldDB" id="E1JWG6"/>
<evidence type="ECO:0000313" key="5">
    <source>
        <dbReference type="Proteomes" id="UP000006250"/>
    </source>
</evidence>
<dbReference type="PANTHER" id="PTHR45138">
    <property type="entry name" value="REGULATORY COMPONENTS OF SENSORY TRANSDUCTION SYSTEM"/>
    <property type="match status" value="1"/>
</dbReference>
<dbReference type="InterPro" id="IPR000160">
    <property type="entry name" value="GGDEF_dom"/>
</dbReference>
<dbReference type="FunFam" id="3.30.70.270:FF:000001">
    <property type="entry name" value="Diguanylate cyclase domain protein"/>
    <property type="match status" value="1"/>
</dbReference>
<dbReference type="CDD" id="cd01949">
    <property type="entry name" value="GGDEF"/>
    <property type="match status" value="1"/>
</dbReference>
<dbReference type="PANTHER" id="PTHR45138:SF9">
    <property type="entry name" value="DIGUANYLATE CYCLASE DGCM-RELATED"/>
    <property type="match status" value="1"/>
</dbReference>
<dbReference type="NCBIfam" id="TIGR00254">
    <property type="entry name" value="GGDEF"/>
    <property type="match status" value="1"/>
</dbReference>
<dbReference type="Gene3D" id="3.30.70.270">
    <property type="match status" value="1"/>
</dbReference>
<evidence type="ECO:0000259" key="3">
    <source>
        <dbReference type="PROSITE" id="PS50887"/>
    </source>
</evidence>
<dbReference type="InterPro" id="IPR029787">
    <property type="entry name" value="Nucleotide_cyclase"/>
</dbReference>
<dbReference type="EMBL" id="AECZ01000011">
    <property type="protein sequence ID" value="EFL51263.1"/>
    <property type="molecule type" value="Genomic_DNA"/>
</dbReference>
<dbReference type="GO" id="GO:0005886">
    <property type="term" value="C:plasma membrane"/>
    <property type="evidence" value="ECO:0007669"/>
    <property type="project" value="TreeGrafter"/>
</dbReference>
<dbReference type="InterPro" id="IPR043128">
    <property type="entry name" value="Rev_trsase/Diguanyl_cyclase"/>
</dbReference>
<organism evidence="4 5">
    <name type="scientific">Solidesulfovibrio fructosivorans JJ]</name>
    <dbReference type="NCBI Taxonomy" id="596151"/>
    <lineage>
        <taxon>Bacteria</taxon>
        <taxon>Pseudomonadati</taxon>
        <taxon>Thermodesulfobacteriota</taxon>
        <taxon>Desulfovibrionia</taxon>
        <taxon>Desulfovibrionales</taxon>
        <taxon>Desulfovibrionaceae</taxon>
        <taxon>Solidesulfovibrio</taxon>
    </lineage>
</organism>
<gene>
    <name evidence="4" type="ORF">DesfrDRAFT_1965</name>
</gene>
<accession>E1JWG6</accession>
<dbReference type="SUPFAM" id="SSF55073">
    <property type="entry name" value="Nucleotide cyclase"/>
    <property type="match status" value="1"/>
</dbReference>
<dbReference type="RefSeq" id="WP_005993410.1">
    <property type="nucleotide sequence ID" value="NZ_AECZ01000011.1"/>
</dbReference>
<reference evidence="4 5" key="1">
    <citation type="submission" date="2010-08" db="EMBL/GenBank/DDBJ databases">
        <title>The draft genome of Desulfovibrio fructosovorans JJ.</title>
        <authorList>
            <consortium name="US DOE Joint Genome Institute (JGI-PGF)"/>
            <person name="Lucas S."/>
            <person name="Copeland A."/>
            <person name="Lapidus A."/>
            <person name="Cheng J.-F."/>
            <person name="Bruce D."/>
            <person name="Goodwin L."/>
            <person name="Pitluck S."/>
            <person name="Land M.L."/>
            <person name="Hauser L."/>
            <person name="Chang Y.-J."/>
            <person name="Jeffries C."/>
            <person name="Wall J.D."/>
            <person name="Stahl D.A."/>
            <person name="Arkin A.P."/>
            <person name="Dehal P."/>
            <person name="Stolyar S.M."/>
            <person name="Hazen T.C."/>
            <person name="Woyke T.J."/>
        </authorList>
    </citation>
    <scope>NUCLEOTIDE SEQUENCE [LARGE SCALE GENOMIC DNA]</scope>
    <source>
        <strain evidence="4 5">JJ</strain>
    </source>
</reference>
<comment type="catalytic activity">
    <reaction evidence="2">
        <text>2 GTP = 3',3'-c-di-GMP + 2 diphosphate</text>
        <dbReference type="Rhea" id="RHEA:24898"/>
        <dbReference type="ChEBI" id="CHEBI:33019"/>
        <dbReference type="ChEBI" id="CHEBI:37565"/>
        <dbReference type="ChEBI" id="CHEBI:58805"/>
        <dbReference type="EC" id="2.7.7.65"/>
    </reaction>
</comment>
<name>E1JWG6_SOLFR</name>
<dbReference type="PROSITE" id="PS50887">
    <property type="entry name" value="GGDEF"/>
    <property type="match status" value="1"/>
</dbReference>
<dbReference type="InterPro" id="IPR050469">
    <property type="entry name" value="Diguanylate_Cyclase"/>
</dbReference>
<comment type="caution">
    <text evidence="4">The sequence shown here is derived from an EMBL/GenBank/DDBJ whole genome shotgun (WGS) entry which is preliminary data.</text>
</comment>
<evidence type="ECO:0000313" key="4">
    <source>
        <dbReference type="EMBL" id="EFL51263.1"/>
    </source>
</evidence>
<dbReference type="STRING" id="596151.DesfrDRAFT_1965"/>
<protein>
    <recommendedName>
        <fullName evidence="1">diguanylate cyclase</fullName>
        <ecNumber evidence="1">2.7.7.65</ecNumber>
    </recommendedName>
</protein>
<dbReference type="SMART" id="SM00267">
    <property type="entry name" value="GGDEF"/>
    <property type="match status" value="1"/>
</dbReference>
<dbReference type="GO" id="GO:0043709">
    <property type="term" value="P:cell adhesion involved in single-species biofilm formation"/>
    <property type="evidence" value="ECO:0007669"/>
    <property type="project" value="TreeGrafter"/>
</dbReference>
<keyword evidence="5" id="KW-1185">Reference proteome</keyword>
<dbReference type="Proteomes" id="UP000006250">
    <property type="component" value="Unassembled WGS sequence"/>
</dbReference>
<evidence type="ECO:0000256" key="2">
    <source>
        <dbReference type="ARBA" id="ARBA00034247"/>
    </source>
</evidence>